<evidence type="ECO:0000259" key="2">
    <source>
        <dbReference type="Pfam" id="PF08338"/>
    </source>
</evidence>
<proteinExistence type="predicted"/>
<evidence type="ECO:0000313" key="4">
    <source>
        <dbReference type="Proteomes" id="UP000435304"/>
    </source>
</evidence>
<dbReference type="InterPro" id="IPR001509">
    <property type="entry name" value="Epimerase_deHydtase"/>
</dbReference>
<dbReference type="EMBL" id="WPCU01000003">
    <property type="protein sequence ID" value="MVA74656.1"/>
    <property type="molecule type" value="Genomic_DNA"/>
</dbReference>
<dbReference type="AlphaFoldDB" id="A0A6A9UP53"/>
<accession>A0A6A9UP53</accession>
<gene>
    <name evidence="3" type="ORF">GC722_01195</name>
</gene>
<name>A0A6A9UP53_9ACTN</name>
<reference evidence="3 4" key="1">
    <citation type="submission" date="2019-12" db="EMBL/GenBank/DDBJ databases">
        <title>Auraticoccus cholistani sp. nov., an actinomycete isolated from soil of Cholistan desert.</title>
        <authorList>
            <person name="Cheema M.T."/>
        </authorList>
    </citation>
    <scope>NUCLEOTIDE SEQUENCE [LARGE SCALE GENOMIC DNA]</scope>
    <source>
        <strain evidence="3 4">F435</strain>
    </source>
</reference>
<sequence length="323" mass="35213">MVAGASGFVGTHLVQDLARRGYDVTRVGRRARPGRPGPDASWDEEAAVARLVDGADLLVNLAGRSVGCRYTDARREEILRSRTETTAALHRAVSAAERPPRLWLNASTGTIYRHAVDRPQTESSGELGSGFSVDVAREWERTFFAGELPATRRVALRMAIVLGDGPAVAMLARAARLGLGGPQLDGWWFGHRRYRGTGSSPTAPAATGHRTRGHQRFSWIHVEDLLAAIRFLDEHPELEGPVNLAVPEAGTNRDLMAALRRAVGAPVGLPAPRWLLEPGMWVLRQESELVLKSRWVAPEKLTAAGFTFRWTDLDAAVADAVSR</sequence>
<dbReference type="PANTHER" id="PTHR11092:SF0">
    <property type="entry name" value="EPIMERASE FAMILY PROTEIN SDR39U1"/>
    <property type="match status" value="1"/>
</dbReference>
<dbReference type="Pfam" id="PF01370">
    <property type="entry name" value="Epimerase"/>
    <property type="match status" value="1"/>
</dbReference>
<dbReference type="SUPFAM" id="SSF51735">
    <property type="entry name" value="NAD(P)-binding Rossmann-fold domains"/>
    <property type="match status" value="1"/>
</dbReference>
<keyword evidence="4" id="KW-1185">Reference proteome</keyword>
<dbReference type="InterPro" id="IPR036291">
    <property type="entry name" value="NAD(P)-bd_dom_sf"/>
</dbReference>
<evidence type="ECO:0000313" key="3">
    <source>
        <dbReference type="EMBL" id="MVA74656.1"/>
    </source>
</evidence>
<evidence type="ECO:0000259" key="1">
    <source>
        <dbReference type="Pfam" id="PF01370"/>
    </source>
</evidence>
<comment type="caution">
    <text evidence="3">The sequence shown here is derived from an EMBL/GenBank/DDBJ whole genome shotgun (WGS) entry which is preliminary data.</text>
</comment>
<dbReference type="Proteomes" id="UP000435304">
    <property type="component" value="Unassembled WGS sequence"/>
</dbReference>
<protein>
    <submittedName>
        <fullName evidence="3">DUF1731 domain-containing protein</fullName>
    </submittedName>
</protein>
<organism evidence="3 4">
    <name type="scientific">Auraticoccus cholistanensis</name>
    <dbReference type="NCBI Taxonomy" id="2656650"/>
    <lineage>
        <taxon>Bacteria</taxon>
        <taxon>Bacillati</taxon>
        <taxon>Actinomycetota</taxon>
        <taxon>Actinomycetes</taxon>
        <taxon>Propionibacteriales</taxon>
        <taxon>Propionibacteriaceae</taxon>
        <taxon>Auraticoccus</taxon>
    </lineage>
</organism>
<dbReference type="Gene3D" id="3.40.50.720">
    <property type="entry name" value="NAD(P)-binding Rossmann-like Domain"/>
    <property type="match status" value="1"/>
</dbReference>
<feature type="domain" description="DUF1731" evidence="2">
    <location>
        <begin position="272"/>
        <end position="319"/>
    </location>
</feature>
<dbReference type="Pfam" id="PF08338">
    <property type="entry name" value="DUF1731"/>
    <property type="match status" value="1"/>
</dbReference>
<dbReference type="InterPro" id="IPR013549">
    <property type="entry name" value="DUF1731"/>
</dbReference>
<feature type="domain" description="NAD-dependent epimerase/dehydratase" evidence="1">
    <location>
        <begin position="1"/>
        <end position="124"/>
    </location>
</feature>
<dbReference type="PANTHER" id="PTHR11092">
    <property type="entry name" value="SUGAR NUCLEOTIDE EPIMERASE RELATED"/>
    <property type="match status" value="1"/>
</dbReference>